<reference evidence="2 3" key="1">
    <citation type="submission" date="2018-11" db="EMBL/GenBank/DDBJ databases">
        <authorList>
            <person name="Wuyts S."/>
        </authorList>
    </citation>
    <scope>NUCLEOTIDE SEQUENCE [LARGE SCALE GENOMIC DNA]</scope>
    <source>
        <strain evidence="2">Lactobacillus mudanjiangensis AMBF249</strain>
    </source>
</reference>
<dbReference type="AlphaFoldDB" id="A0A660DTI1"/>
<dbReference type="Pfam" id="PF13787">
    <property type="entry name" value="HXXEE"/>
    <property type="match status" value="1"/>
</dbReference>
<evidence type="ECO:0000313" key="3">
    <source>
        <dbReference type="Proteomes" id="UP000289996"/>
    </source>
</evidence>
<name>A0A660DTI1_9LACO</name>
<keyword evidence="1" id="KW-1133">Transmembrane helix</keyword>
<organism evidence="2 3">
    <name type="scientific">Lactiplantibacillus mudanjiangensis</name>
    <dbReference type="NCBI Taxonomy" id="1296538"/>
    <lineage>
        <taxon>Bacteria</taxon>
        <taxon>Bacillati</taxon>
        <taxon>Bacillota</taxon>
        <taxon>Bacilli</taxon>
        <taxon>Lactobacillales</taxon>
        <taxon>Lactobacillaceae</taxon>
        <taxon>Lactiplantibacillus</taxon>
    </lineage>
</organism>
<evidence type="ECO:0000313" key="2">
    <source>
        <dbReference type="EMBL" id="VDG26744.1"/>
    </source>
</evidence>
<gene>
    <name evidence="2" type="ORF">MUDAN_MDHGFNIF_00148</name>
</gene>
<accession>A0A660DTI1</accession>
<sequence>MSKLMTIWFKIWLCVISFLAILVIHIIEEGTLPGGFFYMYNTVFNPDNALYDRYPINRFSEMIENFFGVIACTICFWFFSNTLTVILWFVVCLVEIPGHLVTGIKIKHILESKGKTKRTIYNPGLVSDMLGFLPVAIVMFYNLIRTEISWYQWIEGVILGIVMMLICIQIPDKIFMNKNTRNVYTEGYGYFDKFDIQPDKRSVHK</sequence>
<feature type="transmembrane region" description="Helical" evidence="1">
    <location>
        <begin position="6"/>
        <end position="27"/>
    </location>
</feature>
<dbReference type="EMBL" id="UYIG01000001">
    <property type="protein sequence ID" value="VDG26744.1"/>
    <property type="molecule type" value="Genomic_DNA"/>
</dbReference>
<feature type="transmembrane region" description="Helical" evidence="1">
    <location>
        <begin position="125"/>
        <end position="144"/>
    </location>
</feature>
<feature type="transmembrane region" description="Helical" evidence="1">
    <location>
        <begin position="150"/>
        <end position="168"/>
    </location>
</feature>
<dbReference type="Proteomes" id="UP000289996">
    <property type="component" value="Unassembled WGS sequence"/>
</dbReference>
<protein>
    <recommendedName>
        <fullName evidence="4">HXXEE domain-containing protein</fullName>
    </recommendedName>
</protein>
<keyword evidence="3" id="KW-1185">Reference proteome</keyword>
<dbReference type="InterPro" id="IPR025671">
    <property type="entry name" value="HXXEE"/>
</dbReference>
<evidence type="ECO:0008006" key="4">
    <source>
        <dbReference type="Google" id="ProtNLM"/>
    </source>
</evidence>
<keyword evidence="1" id="KW-0472">Membrane</keyword>
<feature type="transmembrane region" description="Helical" evidence="1">
    <location>
        <begin position="62"/>
        <end position="79"/>
    </location>
</feature>
<proteinExistence type="predicted"/>
<dbReference type="RefSeq" id="WP_165449982.1">
    <property type="nucleotide sequence ID" value="NZ_UYIG01000001.1"/>
</dbReference>
<keyword evidence="1" id="KW-0812">Transmembrane</keyword>
<evidence type="ECO:0000256" key="1">
    <source>
        <dbReference type="SAM" id="Phobius"/>
    </source>
</evidence>